<dbReference type="Proteomes" id="UP000276133">
    <property type="component" value="Unassembled WGS sequence"/>
</dbReference>
<evidence type="ECO:0000313" key="1">
    <source>
        <dbReference type="EMBL" id="RNA26775.1"/>
    </source>
</evidence>
<gene>
    <name evidence="1" type="ORF">BpHYR1_031171</name>
</gene>
<proteinExistence type="predicted"/>
<comment type="caution">
    <text evidence="1">The sequence shown here is derived from an EMBL/GenBank/DDBJ whole genome shotgun (WGS) entry which is preliminary data.</text>
</comment>
<dbReference type="EMBL" id="REGN01002676">
    <property type="protein sequence ID" value="RNA26775.1"/>
    <property type="molecule type" value="Genomic_DNA"/>
</dbReference>
<accession>A0A3M7RTW7</accession>
<keyword evidence="2" id="KW-1185">Reference proteome</keyword>
<name>A0A3M7RTW7_BRAPC</name>
<evidence type="ECO:0000313" key="2">
    <source>
        <dbReference type="Proteomes" id="UP000276133"/>
    </source>
</evidence>
<dbReference type="AlphaFoldDB" id="A0A3M7RTW7"/>
<sequence>MPFYLLVQLSIIRKLDNGNQNIFIYQSCQTLIVKQHILDIKNFIPYIKATSMATHFNLKDHDPSIHFKFYPEEETWSNKKAYFTIDQFSFVHFISKI</sequence>
<organism evidence="1 2">
    <name type="scientific">Brachionus plicatilis</name>
    <name type="common">Marine rotifer</name>
    <name type="synonym">Brachionus muelleri</name>
    <dbReference type="NCBI Taxonomy" id="10195"/>
    <lineage>
        <taxon>Eukaryota</taxon>
        <taxon>Metazoa</taxon>
        <taxon>Spiralia</taxon>
        <taxon>Gnathifera</taxon>
        <taxon>Rotifera</taxon>
        <taxon>Eurotatoria</taxon>
        <taxon>Monogononta</taxon>
        <taxon>Pseudotrocha</taxon>
        <taxon>Ploima</taxon>
        <taxon>Brachionidae</taxon>
        <taxon>Brachionus</taxon>
    </lineage>
</organism>
<protein>
    <submittedName>
        <fullName evidence="1">Uncharacterized protein</fullName>
    </submittedName>
</protein>
<reference evidence="1 2" key="1">
    <citation type="journal article" date="2018" name="Sci. Rep.">
        <title>Genomic signatures of local adaptation to the degree of environmental predictability in rotifers.</title>
        <authorList>
            <person name="Franch-Gras L."/>
            <person name="Hahn C."/>
            <person name="Garcia-Roger E.M."/>
            <person name="Carmona M.J."/>
            <person name="Serra M."/>
            <person name="Gomez A."/>
        </authorList>
    </citation>
    <scope>NUCLEOTIDE SEQUENCE [LARGE SCALE GENOMIC DNA]</scope>
    <source>
        <strain evidence="1">HYR1</strain>
    </source>
</reference>